<evidence type="ECO:0000259" key="4">
    <source>
        <dbReference type="Pfam" id="PF10342"/>
    </source>
</evidence>
<feature type="region of interest" description="Disordered" evidence="2">
    <location>
        <begin position="115"/>
        <end position="174"/>
    </location>
</feature>
<sequence>MRYSISTFVTLAASVAALEVTYPTEGADINLSKDVTIKWTSVSSDPTSFAIHLVNENTYPNVDDVVASDVNTSAGSYTMKGISAADGSGYQINLISTSSENSGILAQSEQFNVTGSSSSSTTASTSSSTASGKSSSTGTSTSTAATSSSASAPISTSTSVSVSTVSVSGSSTLG</sequence>
<accession>A0A1L9SEB2</accession>
<gene>
    <name evidence="5" type="ORF">ASPZODRAFT_69800</name>
</gene>
<dbReference type="PANTHER" id="PTHR35185:SF1">
    <property type="entry name" value="UPF0619 GPI-ANCHORED MEMBRANE PROTEIN C1322.10"/>
    <property type="match status" value="1"/>
</dbReference>
<dbReference type="STRING" id="1073090.A0A1L9SEB2"/>
<reference evidence="6" key="1">
    <citation type="journal article" date="2017" name="Genome Biol.">
        <title>Comparative genomics reveals high biological diversity and specific adaptations in the industrially and medically important fungal genus Aspergillus.</title>
        <authorList>
            <person name="de Vries R.P."/>
            <person name="Riley R."/>
            <person name="Wiebenga A."/>
            <person name="Aguilar-Osorio G."/>
            <person name="Amillis S."/>
            <person name="Uchima C.A."/>
            <person name="Anderluh G."/>
            <person name="Asadollahi M."/>
            <person name="Askin M."/>
            <person name="Barry K."/>
            <person name="Battaglia E."/>
            <person name="Bayram O."/>
            <person name="Benocci T."/>
            <person name="Braus-Stromeyer S.A."/>
            <person name="Caldana C."/>
            <person name="Canovas D."/>
            <person name="Cerqueira G.C."/>
            <person name="Chen F."/>
            <person name="Chen W."/>
            <person name="Choi C."/>
            <person name="Clum A."/>
            <person name="Dos Santos R.A."/>
            <person name="Damasio A.R."/>
            <person name="Diallinas G."/>
            <person name="Emri T."/>
            <person name="Fekete E."/>
            <person name="Flipphi M."/>
            <person name="Freyberg S."/>
            <person name="Gallo A."/>
            <person name="Gournas C."/>
            <person name="Habgood R."/>
            <person name="Hainaut M."/>
            <person name="Harispe M.L."/>
            <person name="Henrissat B."/>
            <person name="Hilden K.S."/>
            <person name="Hope R."/>
            <person name="Hossain A."/>
            <person name="Karabika E."/>
            <person name="Karaffa L."/>
            <person name="Karanyi Z."/>
            <person name="Krasevec N."/>
            <person name="Kuo A."/>
            <person name="Kusch H."/>
            <person name="LaButti K."/>
            <person name="Lagendijk E.L."/>
            <person name="Lapidus A."/>
            <person name="Levasseur A."/>
            <person name="Lindquist E."/>
            <person name="Lipzen A."/>
            <person name="Logrieco A.F."/>
            <person name="MacCabe A."/>
            <person name="Maekelae M.R."/>
            <person name="Malavazi I."/>
            <person name="Melin P."/>
            <person name="Meyer V."/>
            <person name="Mielnichuk N."/>
            <person name="Miskei M."/>
            <person name="Molnar A.P."/>
            <person name="Mule G."/>
            <person name="Ngan C.Y."/>
            <person name="Orejas M."/>
            <person name="Orosz E."/>
            <person name="Ouedraogo J.P."/>
            <person name="Overkamp K.M."/>
            <person name="Park H.-S."/>
            <person name="Perrone G."/>
            <person name="Piumi F."/>
            <person name="Punt P.J."/>
            <person name="Ram A.F."/>
            <person name="Ramon A."/>
            <person name="Rauscher S."/>
            <person name="Record E."/>
            <person name="Riano-Pachon D.M."/>
            <person name="Robert V."/>
            <person name="Roehrig J."/>
            <person name="Ruller R."/>
            <person name="Salamov A."/>
            <person name="Salih N.S."/>
            <person name="Samson R.A."/>
            <person name="Sandor E."/>
            <person name="Sanguinetti M."/>
            <person name="Schuetze T."/>
            <person name="Sepcic K."/>
            <person name="Shelest E."/>
            <person name="Sherlock G."/>
            <person name="Sophianopoulou V."/>
            <person name="Squina F.M."/>
            <person name="Sun H."/>
            <person name="Susca A."/>
            <person name="Todd R.B."/>
            <person name="Tsang A."/>
            <person name="Unkles S.E."/>
            <person name="van de Wiele N."/>
            <person name="van Rossen-Uffink D."/>
            <person name="Oliveira J.V."/>
            <person name="Vesth T.C."/>
            <person name="Visser J."/>
            <person name="Yu J.-H."/>
            <person name="Zhou M."/>
            <person name="Andersen M.R."/>
            <person name="Archer D.B."/>
            <person name="Baker S.E."/>
            <person name="Benoit I."/>
            <person name="Brakhage A.A."/>
            <person name="Braus G.H."/>
            <person name="Fischer R."/>
            <person name="Frisvad J.C."/>
            <person name="Goldman G.H."/>
            <person name="Houbraken J."/>
            <person name="Oakley B."/>
            <person name="Pocsi I."/>
            <person name="Scazzocchio C."/>
            <person name="Seiboth B."/>
            <person name="vanKuyk P.A."/>
            <person name="Wortman J."/>
            <person name="Dyer P.S."/>
            <person name="Grigoriev I.V."/>
        </authorList>
    </citation>
    <scope>NUCLEOTIDE SEQUENCE [LARGE SCALE GENOMIC DNA]</scope>
    <source>
        <strain evidence="6">CBS 506.65</strain>
    </source>
</reference>
<evidence type="ECO:0000256" key="3">
    <source>
        <dbReference type="SAM" id="SignalP"/>
    </source>
</evidence>
<evidence type="ECO:0000313" key="5">
    <source>
        <dbReference type="EMBL" id="OJJ45448.1"/>
    </source>
</evidence>
<dbReference type="PANTHER" id="PTHR35185">
    <property type="entry name" value="SERINE/THREONINE-RICH PROTEIN ADG2-RELATED"/>
    <property type="match status" value="1"/>
</dbReference>
<evidence type="ECO:0000256" key="1">
    <source>
        <dbReference type="ARBA" id="ARBA00022729"/>
    </source>
</evidence>
<name>A0A1L9SEB2_9EURO</name>
<feature type="signal peptide" evidence="3">
    <location>
        <begin position="1"/>
        <end position="17"/>
    </location>
</feature>
<evidence type="ECO:0000256" key="2">
    <source>
        <dbReference type="SAM" id="MobiDB-lite"/>
    </source>
</evidence>
<protein>
    <recommendedName>
        <fullName evidence="4">Yeast cell wall synthesis Kre9/Knh1-like N-terminal domain-containing protein</fullName>
    </recommendedName>
</protein>
<organism evidence="5 6">
    <name type="scientific">Penicilliopsis zonata CBS 506.65</name>
    <dbReference type="NCBI Taxonomy" id="1073090"/>
    <lineage>
        <taxon>Eukaryota</taxon>
        <taxon>Fungi</taxon>
        <taxon>Dikarya</taxon>
        <taxon>Ascomycota</taxon>
        <taxon>Pezizomycotina</taxon>
        <taxon>Eurotiomycetes</taxon>
        <taxon>Eurotiomycetidae</taxon>
        <taxon>Eurotiales</taxon>
        <taxon>Aspergillaceae</taxon>
        <taxon>Penicilliopsis</taxon>
    </lineage>
</organism>
<dbReference type="EMBL" id="KV878345">
    <property type="protein sequence ID" value="OJJ45448.1"/>
    <property type="molecule type" value="Genomic_DNA"/>
</dbReference>
<dbReference type="RefSeq" id="XP_022579958.1">
    <property type="nucleotide sequence ID" value="XM_022729605.1"/>
</dbReference>
<dbReference type="InterPro" id="IPR052479">
    <property type="entry name" value="GPI-anchor_Adhesion_Reg"/>
</dbReference>
<dbReference type="GeneID" id="34616069"/>
<proteinExistence type="predicted"/>
<feature type="domain" description="Yeast cell wall synthesis Kre9/Knh1-like N-terminal" evidence="4">
    <location>
        <begin position="23"/>
        <end position="113"/>
    </location>
</feature>
<dbReference type="VEuPathDB" id="FungiDB:ASPZODRAFT_69800"/>
<dbReference type="AlphaFoldDB" id="A0A1L9SEB2"/>
<dbReference type="InterPro" id="IPR018466">
    <property type="entry name" value="Kre9/Knh1-like_N"/>
</dbReference>
<dbReference type="Proteomes" id="UP000184188">
    <property type="component" value="Unassembled WGS sequence"/>
</dbReference>
<evidence type="ECO:0000313" key="6">
    <source>
        <dbReference type="Proteomes" id="UP000184188"/>
    </source>
</evidence>
<feature type="chain" id="PRO_5013290375" description="Yeast cell wall synthesis Kre9/Knh1-like N-terminal domain-containing protein" evidence="3">
    <location>
        <begin position="18"/>
        <end position="174"/>
    </location>
</feature>
<dbReference type="Pfam" id="PF10342">
    <property type="entry name" value="Kre9_KNH"/>
    <property type="match status" value="1"/>
</dbReference>
<keyword evidence="6" id="KW-1185">Reference proteome</keyword>
<dbReference type="OrthoDB" id="5316007at2759"/>
<keyword evidence="1 3" id="KW-0732">Signal</keyword>